<organism evidence="2 3">
    <name type="scientific">candidate division WOR-3 bacterium</name>
    <dbReference type="NCBI Taxonomy" id="2052148"/>
    <lineage>
        <taxon>Bacteria</taxon>
        <taxon>Bacteria division WOR-3</taxon>
    </lineage>
</organism>
<dbReference type="PANTHER" id="PTHR34448">
    <property type="entry name" value="AMINOPEPTIDASE"/>
    <property type="match status" value="1"/>
</dbReference>
<keyword evidence="2" id="KW-0378">Hydrolase</keyword>
<protein>
    <submittedName>
        <fullName evidence="2">Aminopeptidase</fullName>
    </submittedName>
</protein>
<sequence length="152" mass="17294">NCCGKRNMPDGEIFTSPQETKTSGRILFDRFPGFYMGREAEGIYLEFKDGRVVKARARKGEDFLHSMLKIDEGAKRLGEVSFGTNYNIKRFTRNTLFDEKIGGTMHLALGLSLSETGGRNFSSIHWDIVLDMKRGEVYGDGRLIYRDGHFLI</sequence>
<dbReference type="Proteomes" id="UP000268469">
    <property type="component" value="Unassembled WGS sequence"/>
</dbReference>
<name>A0A660SKU8_UNCW3</name>
<dbReference type="AlphaFoldDB" id="A0A660SKU8"/>
<proteinExistence type="predicted"/>
<evidence type="ECO:0000256" key="1">
    <source>
        <dbReference type="ARBA" id="ARBA00022723"/>
    </source>
</evidence>
<dbReference type="Pfam" id="PF02073">
    <property type="entry name" value="Peptidase_M29"/>
    <property type="match status" value="1"/>
</dbReference>
<feature type="non-terminal residue" evidence="2">
    <location>
        <position position="1"/>
    </location>
</feature>
<evidence type="ECO:0000313" key="3">
    <source>
        <dbReference type="Proteomes" id="UP000268469"/>
    </source>
</evidence>
<dbReference type="InterPro" id="IPR052170">
    <property type="entry name" value="M29_Exopeptidase"/>
</dbReference>
<gene>
    <name evidence="2" type="ORF">DRP53_01820</name>
</gene>
<dbReference type="SUPFAM" id="SSF144052">
    <property type="entry name" value="Thermophilic metalloprotease-like"/>
    <property type="match status" value="1"/>
</dbReference>
<dbReference type="PRINTS" id="PR00919">
    <property type="entry name" value="THERMOPTASE"/>
</dbReference>
<dbReference type="PANTHER" id="PTHR34448:SF1">
    <property type="entry name" value="BLL6088 PROTEIN"/>
    <property type="match status" value="1"/>
</dbReference>
<evidence type="ECO:0000313" key="2">
    <source>
        <dbReference type="EMBL" id="RKX71399.1"/>
    </source>
</evidence>
<dbReference type="GO" id="GO:0004177">
    <property type="term" value="F:aminopeptidase activity"/>
    <property type="evidence" value="ECO:0007669"/>
    <property type="project" value="UniProtKB-KW"/>
</dbReference>
<keyword evidence="2" id="KW-0031">Aminopeptidase</keyword>
<dbReference type="GO" id="GO:0046872">
    <property type="term" value="F:metal ion binding"/>
    <property type="evidence" value="ECO:0007669"/>
    <property type="project" value="UniProtKB-KW"/>
</dbReference>
<dbReference type="GO" id="GO:0006508">
    <property type="term" value="P:proteolysis"/>
    <property type="evidence" value="ECO:0007669"/>
    <property type="project" value="InterPro"/>
</dbReference>
<keyword evidence="2" id="KW-0645">Protease</keyword>
<keyword evidence="1" id="KW-0479">Metal-binding</keyword>
<comment type="caution">
    <text evidence="2">The sequence shown here is derived from an EMBL/GenBank/DDBJ whole genome shotgun (WGS) entry which is preliminary data.</text>
</comment>
<accession>A0A660SKU8</accession>
<dbReference type="InterPro" id="IPR000787">
    <property type="entry name" value="Peptidase_M29"/>
</dbReference>
<dbReference type="EMBL" id="QNBE01000010">
    <property type="protein sequence ID" value="RKX71399.1"/>
    <property type="molecule type" value="Genomic_DNA"/>
</dbReference>
<reference evidence="2 3" key="1">
    <citation type="submission" date="2018-06" db="EMBL/GenBank/DDBJ databases">
        <title>Extensive metabolic versatility and redundancy in microbially diverse, dynamic hydrothermal sediments.</title>
        <authorList>
            <person name="Dombrowski N."/>
            <person name="Teske A."/>
            <person name="Baker B.J."/>
        </authorList>
    </citation>
    <scope>NUCLEOTIDE SEQUENCE [LARGE SCALE GENOMIC DNA]</scope>
    <source>
        <strain evidence="2">B36_G15</strain>
    </source>
</reference>